<dbReference type="AlphaFoldDB" id="A0A2K5X677"/>
<keyword evidence="9" id="KW-0378">Hydrolase</keyword>
<comment type="catalytic activity">
    <reaction evidence="16">
        <text>N-(9Z-octadecenoyl)-sphing-4-enine + H2O = sphing-4-enine + (9Z)-octadecenoate</text>
        <dbReference type="Rhea" id="RHEA:41299"/>
        <dbReference type="ChEBI" id="CHEBI:15377"/>
        <dbReference type="ChEBI" id="CHEBI:30823"/>
        <dbReference type="ChEBI" id="CHEBI:57756"/>
        <dbReference type="ChEBI" id="CHEBI:77996"/>
    </reaction>
    <physiologicalReaction direction="left-to-right" evidence="16">
        <dbReference type="Rhea" id="RHEA:41300"/>
    </physiologicalReaction>
</comment>
<evidence type="ECO:0000313" key="33">
    <source>
        <dbReference type="Proteomes" id="UP000233100"/>
    </source>
</evidence>
<feature type="domain" description="Acid ceramidase N-terminal" evidence="31">
    <location>
        <begin position="138"/>
        <end position="200"/>
    </location>
</feature>
<comment type="catalytic activity">
    <reaction evidence="25">
        <text>N-hexadecanoylsphing-4-enine + H2O = sphing-4-enine + hexadecanoate</text>
        <dbReference type="Rhea" id="RHEA:38891"/>
        <dbReference type="ChEBI" id="CHEBI:7896"/>
        <dbReference type="ChEBI" id="CHEBI:15377"/>
        <dbReference type="ChEBI" id="CHEBI:57756"/>
        <dbReference type="ChEBI" id="CHEBI:72959"/>
    </reaction>
    <physiologicalReaction direction="left-to-right" evidence="25">
        <dbReference type="Rhea" id="RHEA:38892"/>
    </physiologicalReaction>
    <physiologicalReaction direction="right-to-left" evidence="25">
        <dbReference type="Rhea" id="RHEA:38893"/>
    </physiologicalReaction>
</comment>
<evidence type="ECO:0000256" key="14">
    <source>
        <dbReference type="ARBA" id="ARBA00023228"/>
    </source>
</evidence>
<dbReference type="FunFam" id="3.60.60.10:FF:000002">
    <property type="entry name" value="N-acylsphingosine amidohydrolase 1"/>
    <property type="match status" value="1"/>
</dbReference>
<evidence type="ECO:0000256" key="18">
    <source>
        <dbReference type="ARBA" id="ARBA00048057"/>
    </source>
</evidence>
<comment type="subcellular location">
    <subcellularLocation>
        <location evidence="1">Lysosome</location>
    </subcellularLocation>
    <subcellularLocation>
        <location evidence="2">Secreted</location>
    </subcellularLocation>
</comment>
<dbReference type="InterPro" id="IPR029132">
    <property type="entry name" value="CBAH/NAAA_C"/>
</dbReference>
<evidence type="ECO:0000256" key="1">
    <source>
        <dbReference type="ARBA" id="ARBA00004371"/>
    </source>
</evidence>
<evidence type="ECO:0000256" key="28">
    <source>
        <dbReference type="ARBA" id="ARBA00081373"/>
    </source>
</evidence>
<reference evidence="32 33" key="1">
    <citation type="submission" date="2013-03" db="EMBL/GenBank/DDBJ databases">
        <authorList>
            <person name="Warren W."/>
            <person name="Wilson R.K."/>
        </authorList>
    </citation>
    <scope>NUCLEOTIDE SEQUENCE</scope>
</reference>
<dbReference type="PANTHER" id="PTHR28583:SF1">
    <property type="entry name" value="ACID CERAMIDASE"/>
    <property type="match status" value="1"/>
</dbReference>
<evidence type="ECO:0000256" key="26">
    <source>
        <dbReference type="ARBA" id="ARBA00052896"/>
    </source>
</evidence>
<evidence type="ECO:0000256" key="4">
    <source>
        <dbReference type="ARBA" id="ARBA00004991"/>
    </source>
</evidence>
<evidence type="ECO:0000256" key="12">
    <source>
        <dbReference type="ARBA" id="ARBA00023157"/>
    </source>
</evidence>
<dbReference type="Bgee" id="ENSMFAG00000039553">
    <property type="expression patterns" value="Expressed in adult mammalian kidney and 13 other cell types or tissues"/>
</dbReference>
<evidence type="ECO:0000256" key="19">
    <source>
        <dbReference type="ARBA" id="ARBA00051154"/>
    </source>
</evidence>
<evidence type="ECO:0000256" key="20">
    <source>
        <dbReference type="ARBA" id="ARBA00051205"/>
    </source>
</evidence>
<comment type="catalytic activity">
    <reaction evidence="23">
        <text>N-(hexanoyl)sphing-4-enine + H2O = hexanoate + sphing-4-enine</text>
        <dbReference type="Rhea" id="RHEA:41295"/>
        <dbReference type="ChEBI" id="CHEBI:15377"/>
        <dbReference type="ChEBI" id="CHEBI:17120"/>
        <dbReference type="ChEBI" id="CHEBI:57756"/>
        <dbReference type="ChEBI" id="CHEBI:63867"/>
    </reaction>
    <physiologicalReaction direction="left-to-right" evidence="23">
        <dbReference type="Rhea" id="RHEA:41296"/>
    </physiologicalReaction>
</comment>
<comment type="pathway">
    <text evidence="4">Sphingolipid metabolism.</text>
</comment>
<evidence type="ECO:0000256" key="13">
    <source>
        <dbReference type="ARBA" id="ARBA00023180"/>
    </source>
</evidence>
<keyword evidence="12" id="KW-1015">Disulfide bond</keyword>
<comment type="catalytic activity">
    <reaction evidence="22">
        <text>N-(dodecanoyl)-sphinganine + H2O = dodecanoate + sphinganine</text>
        <dbReference type="Rhea" id="RHEA:45448"/>
        <dbReference type="ChEBI" id="CHEBI:15377"/>
        <dbReference type="ChEBI" id="CHEBI:18262"/>
        <dbReference type="ChEBI" id="CHEBI:57817"/>
        <dbReference type="ChEBI" id="CHEBI:85261"/>
    </reaction>
    <physiologicalReaction direction="right-to-left" evidence="22">
        <dbReference type="Rhea" id="RHEA:45450"/>
    </physiologicalReaction>
</comment>
<evidence type="ECO:0000256" key="6">
    <source>
        <dbReference type="ARBA" id="ARBA00011891"/>
    </source>
</evidence>
<dbReference type="Proteomes" id="UP000233100">
    <property type="component" value="Chromosome 8"/>
</dbReference>
<keyword evidence="33" id="KW-1185">Reference proteome</keyword>
<comment type="catalytic activity">
    <reaction evidence="21">
        <text>N-dodecanoyl-(4R)-hydroxysphinganine + H2O = (4R)-hydroxysphinganine + dodecanoate</text>
        <dbReference type="Rhea" id="RHEA:41303"/>
        <dbReference type="ChEBI" id="CHEBI:15377"/>
        <dbReference type="ChEBI" id="CHEBI:18262"/>
        <dbReference type="ChEBI" id="CHEBI:64124"/>
        <dbReference type="ChEBI" id="CHEBI:78001"/>
    </reaction>
    <physiologicalReaction direction="right-to-left" evidence="21">
        <dbReference type="Rhea" id="RHEA:41305"/>
    </physiologicalReaction>
</comment>
<evidence type="ECO:0000256" key="15">
    <source>
        <dbReference type="ARBA" id="ARBA00040588"/>
    </source>
</evidence>
<comment type="similarity">
    <text evidence="5">Belongs to the acid ceramidase family.</text>
</comment>
<dbReference type="Gene3D" id="3.60.60.10">
    <property type="entry name" value="Penicillin V Acylase, Chain A"/>
    <property type="match status" value="1"/>
</dbReference>
<evidence type="ECO:0000256" key="29">
    <source>
        <dbReference type="ARBA" id="ARBA00083587"/>
    </source>
</evidence>
<gene>
    <name evidence="32" type="primary">ASAH1</name>
</gene>
<dbReference type="GO" id="GO:0006665">
    <property type="term" value="P:sphingolipid metabolic process"/>
    <property type="evidence" value="ECO:0007669"/>
    <property type="project" value="UniProtKB-KW"/>
</dbReference>
<dbReference type="CDD" id="cd01903">
    <property type="entry name" value="Ntn_AC_NAAA"/>
    <property type="match status" value="1"/>
</dbReference>
<sequence>MDQATRQGRARLSCCCSLPSLEGALSLYATLFTALKSPVLSFQSCLLRVLPYCLGWCGPRSRVTRRRAWPAPAQAALLFASAGVRGVALVPGAMLGRSRLALVLLAAAVSCAVAQHAPPWTEDCRKSTYPPSGPTYRGPAPWYTINLDLPPYKRWHELMVDKAPMLKVIVNSLKNMVNTFVPSGKVMQIVDEKLPGLLGNFPGPFEEEMKGIAAVTDIPLGHLIHGRNMDFGVFLGWNINNDTWVITEELKPLTVNLDFQRNNKTVFKASSFAGYVGMLTGFKPGLFSLTLNERFSVNGGYLGILEWILGKKDAMWIGFLTRTVLENSTSYEEAKNILTKTKILAPAYFILGGNQSGEGCVITRDRKESLDVYELDAKQGRWYVVQTNYDRWKNPFFLDDRRTPAKMCLNRTTQENISFENMYDVLSTKPVLNKLTVFTTLIDVTKDQFETYMRDCPDPCIGW</sequence>
<keyword evidence="13" id="KW-0325">Glycoprotein</keyword>
<evidence type="ECO:0000256" key="3">
    <source>
        <dbReference type="ARBA" id="ARBA00004760"/>
    </source>
</evidence>
<evidence type="ECO:0000256" key="22">
    <source>
        <dbReference type="ARBA" id="ARBA00051502"/>
    </source>
</evidence>
<comment type="catalytic activity">
    <reaction evidence="24">
        <text>N-tetradecanoylsphing-4-enine + H2O = sphing-4-enine + tetradecanoate</text>
        <dbReference type="Rhea" id="RHEA:41287"/>
        <dbReference type="ChEBI" id="CHEBI:15377"/>
        <dbReference type="ChEBI" id="CHEBI:30807"/>
        <dbReference type="ChEBI" id="CHEBI:57756"/>
        <dbReference type="ChEBI" id="CHEBI:72957"/>
    </reaction>
    <physiologicalReaction direction="right-to-left" evidence="24">
        <dbReference type="Rhea" id="RHEA:41289"/>
    </physiologicalReaction>
</comment>
<keyword evidence="8" id="KW-0732">Signal</keyword>
<evidence type="ECO:0000256" key="5">
    <source>
        <dbReference type="ARBA" id="ARBA00005730"/>
    </source>
</evidence>
<comment type="catalytic activity">
    <reaction evidence="19">
        <text>N-octanoylsphing-4-enine + H2O = octanoate + sphing-4-enine</text>
        <dbReference type="Rhea" id="RHEA:45092"/>
        <dbReference type="ChEBI" id="CHEBI:15377"/>
        <dbReference type="ChEBI" id="CHEBI:25646"/>
        <dbReference type="ChEBI" id="CHEBI:45815"/>
        <dbReference type="ChEBI" id="CHEBI:57756"/>
    </reaction>
    <physiologicalReaction direction="left-to-right" evidence="19">
        <dbReference type="Rhea" id="RHEA:45093"/>
    </physiologicalReaction>
</comment>
<evidence type="ECO:0000256" key="25">
    <source>
        <dbReference type="ARBA" id="ARBA00052422"/>
    </source>
</evidence>
<evidence type="ECO:0000256" key="8">
    <source>
        <dbReference type="ARBA" id="ARBA00022729"/>
    </source>
</evidence>
<evidence type="ECO:0000259" key="30">
    <source>
        <dbReference type="Pfam" id="PF02275"/>
    </source>
</evidence>
<dbReference type="Pfam" id="PF02275">
    <property type="entry name" value="CBAH"/>
    <property type="match status" value="1"/>
</dbReference>
<keyword evidence="11" id="KW-0443">Lipid metabolism</keyword>
<reference evidence="32" key="2">
    <citation type="submission" date="2025-08" db="UniProtKB">
        <authorList>
            <consortium name="Ensembl"/>
        </authorList>
    </citation>
    <scope>IDENTIFICATION</scope>
</reference>
<evidence type="ECO:0000256" key="23">
    <source>
        <dbReference type="ARBA" id="ARBA00051957"/>
    </source>
</evidence>
<evidence type="ECO:0000256" key="17">
    <source>
        <dbReference type="ARBA" id="ARBA00047719"/>
    </source>
</evidence>
<comment type="catalytic activity">
    <reaction evidence="20">
        <text>N-octadecanoylsphing-4-enine + H2O = sphing-4-enine + octadecanoate</text>
        <dbReference type="Rhea" id="RHEA:41279"/>
        <dbReference type="ChEBI" id="CHEBI:15377"/>
        <dbReference type="ChEBI" id="CHEBI:25629"/>
        <dbReference type="ChEBI" id="CHEBI:57756"/>
        <dbReference type="ChEBI" id="CHEBI:72961"/>
    </reaction>
    <physiologicalReaction direction="left-to-right" evidence="20">
        <dbReference type="Rhea" id="RHEA:41280"/>
    </physiologicalReaction>
    <physiologicalReaction direction="right-to-left" evidence="20">
        <dbReference type="Rhea" id="RHEA:41281"/>
    </physiologicalReaction>
</comment>
<comment type="catalytic activity">
    <reaction evidence="26">
        <text>N-dodecanoylsphing-4-enine + H2O = dodecanoate + sphing-4-enine</text>
        <dbReference type="Rhea" id="RHEA:41291"/>
        <dbReference type="ChEBI" id="CHEBI:15377"/>
        <dbReference type="ChEBI" id="CHEBI:18262"/>
        <dbReference type="ChEBI" id="CHEBI:57756"/>
        <dbReference type="ChEBI" id="CHEBI:72956"/>
    </reaction>
    <physiologicalReaction direction="left-to-right" evidence="26">
        <dbReference type="Rhea" id="RHEA:41292"/>
    </physiologicalReaction>
    <physiologicalReaction direction="right-to-left" evidence="26">
        <dbReference type="Rhea" id="RHEA:41293"/>
    </physiologicalReaction>
</comment>
<evidence type="ECO:0000256" key="24">
    <source>
        <dbReference type="ARBA" id="ARBA00052031"/>
    </source>
</evidence>
<comment type="pathway">
    <text evidence="3">Lipid metabolism; sphingolipid metabolism.</text>
</comment>
<evidence type="ECO:0000256" key="16">
    <source>
        <dbReference type="ARBA" id="ARBA00047401"/>
    </source>
</evidence>
<evidence type="ECO:0000256" key="2">
    <source>
        <dbReference type="ARBA" id="ARBA00004613"/>
    </source>
</evidence>
<evidence type="ECO:0000256" key="21">
    <source>
        <dbReference type="ARBA" id="ARBA00051305"/>
    </source>
</evidence>
<proteinExistence type="inferred from homology"/>
<dbReference type="VEuPathDB" id="HostDB:ENSMFAG00000039553"/>
<dbReference type="PANTHER" id="PTHR28583">
    <property type="entry name" value="ACID AMIDASE"/>
    <property type="match status" value="1"/>
</dbReference>
<dbReference type="InterPro" id="IPR029130">
    <property type="entry name" value="Acid_ceramidase_N"/>
</dbReference>
<evidence type="ECO:0000256" key="27">
    <source>
        <dbReference type="ARBA" id="ARBA00077758"/>
    </source>
</evidence>
<dbReference type="GO" id="GO:0005576">
    <property type="term" value="C:extracellular region"/>
    <property type="evidence" value="ECO:0007669"/>
    <property type="project" value="UniProtKB-SubCell"/>
</dbReference>
<keyword evidence="7" id="KW-0964">Secreted</keyword>
<evidence type="ECO:0000313" key="32">
    <source>
        <dbReference type="Ensembl" id="ENSMFAP00000045004.2"/>
    </source>
</evidence>
<dbReference type="EC" id="3.5.1.23" evidence="6"/>
<comment type="catalytic activity">
    <reaction evidence="18">
        <text>an N-acylsphing-4-enine + H2O = sphing-4-enine + a fatty acid</text>
        <dbReference type="Rhea" id="RHEA:20856"/>
        <dbReference type="ChEBI" id="CHEBI:15377"/>
        <dbReference type="ChEBI" id="CHEBI:28868"/>
        <dbReference type="ChEBI" id="CHEBI:52639"/>
        <dbReference type="ChEBI" id="CHEBI:57756"/>
        <dbReference type="EC" id="3.5.1.23"/>
    </reaction>
</comment>
<dbReference type="GO" id="GO:0005764">
    <property type="term" value="C:lysosome"/>
    <property type="evidence" value="ECO:0007669"/>
    <property type="project" value="UniProtKB-SubCell"/>
</dbReference>
<comment type="catalytic activity">
    <reaction evidence="17">
        <text>N-dodecanoylethanolamine + H2O = dodecanoate + ethanolamine</text>
        <dbReference type="Rhea" id="RHEA:45456"/>
        <dbReference type="ChEBI" id="CHEBI:15377"/>
        <dbReference type="ChEBI" id="CHEBI:18262"/>
        <dbReference type="ChEBI" id="CHEBI:57603"/>
        <dbReference type="ChEBI" id="CHEBI:85263"/>
    </reaction>
    <physiologicalReaction direction="left-to-right" evidence="17">
        <dbReference type="Rhea" id="RHEA:45457"/>
    </physiologicalReaction>
</comment>
<accession>A0A2K5X677</accession>
<keyword evidence="10" id="KW-0746">Sphingolipid metabolism</keyword>
<feature type="domain" description="Choloylglycine hydrolase/NAAA C-terminal" evidence="30">
    <location>
        <begin position="221"/>
        <end position="452"/>
    </location>
</feature>
<dbReference type="Ensembl" id="ENSMFAT00000019305.2">
    <property type="protein sequence ID" value="ENSMFAP00000045004.2"/>
    <property type="gene ID" value="ENSMFAG00000039553.2"/>
</dbReference>
<dbReference type="GO" id="GO:0016020">
    <property type="term" value="C:membrane"/>
    <property type="evidence" value="ECO:0007669"/>
    <property type="project" value="GOC"/>
</dbReference>
<reference evidence="32" key="3">
    <citation type="submission" date="2025-09" db="UniProtKB">
        <authorList>
            <consortium name="Ensembl"/>
        </authorList>
    </citation>
    <scope>IDENTIFICATION</scope>
</reference>
<dbReference type="GO" id="GO:0017040">
    <property type="term" value="F:N-acylsphingosine amidohydrolase activity"/>
    <property type="evidence" value="ECO:0007669"/>
    <property type="project" value="UniProtKB-EC"/>
</dbReference>
<evidence type="ECO:0000256" key="9">
    <source>
        <dbReference type="ARBA" id="ARBA00022801"/>
    </source>
</evidence>
<evidence type="ECO:0000256" key="7">
    <source>
        <dbReference type="ARBA" id="ARBA00022525"/>
    </source>
</evidence>
<protein>
    <recommendedName>
        <fullName evidence="15">Acid ceramidase</fullName>
        <ecNumber evidence="6">3.5.1.23</ecNumber>
    </recommendedName>
    <alternativeName>
        <fullName evidence="27">Acylsphingosine deacylase</fullName>
    </alternativeName>
    <alternativeName>
        <fullName evidence="28">N-acylethanolamine hydrolase ASAH1</fullName>
    </alternativeName>
    <alternativeName>
        <fullName evidence="29">N-acylsphingosine amidohydrolase</fullName>
    </alternativeName>
</protein>
<dbReference type="GeneTree" id="ENSGT00530000063548"/>
<keyword evidence="14" id="KW-0458">Lysosome</keyword>
<evidence type="ECO:0000256" key="11">
    <source>
        <dbReference type="ARBA" id="ARBA00023098"/>
    </source>
</evidence>
<organism evidence="32 33">
    <name type="scientific">Macaca fascicularis</name>
    <name type="common">Crab-eating macaque</name>
    <name type="synonym">Cynomolgus monkey</name>
    <dbReference type="NCBI Taxonomy" id="9541"/>
    <lineage>
        <taxon>Eukaryota</taxon>
        <taxon>Metazoa</taxon>
        <taxon>Chordata</taxon>
        <taxon>Craniata</taxon>
        <taxon>Vertebrata</taxon>
        <taxon>Euteleostomi</taxon>
        <taxon>Mammalia</taxon>
        <taxon>Eutheria</taxon>
        <taxon>Euarchontoglires</taxon>
        <taxon>Primates</taxon>
        <taxon>Haplorrhini</taxon>
        <taxon>Catarrhini</taxon>
        <taxon>Cercopithecidae</taxon>
        <taxon>Cercopithecinae</taxon>
        <taxon>Macaca</taxon>
    </lineage>
</organism>
<name>A0A2K5X677_MACFA</name>
<evidence type="ECO:0000259" key="31">
    <source>
        <dbReference type="Pfam" id="PF15508"/>
    </source>
</evidence>
<evidence type="ECO:0000256" key="10">
    <source>
        <dbReference type="ARBA" id="ARBA00022919"/>
    </source>
</evidence>
<dbReference type="Pfam" id="PF15508">
    <property type="entry name" value="NAAA-beta"/>
    <property type="match status" value="1"/>
</dbReference>